<dbReference type="InParanoid" id="A0A165EAC6"/>
<protein>
    <recommendedName>
        <fullName evidence="6">Zn(2)-C6 fungal-type domain-containing protein</fullName>
    </recommendedName>
</protein>
<keyword evidence="8" id="KW-1185">Reference proteome</keyword>
<dbReference type="GO" id="GO:0000978">
    <property type="term" value="F:RNA polymerase II cis-regulatory region sequence-specific DNA binding"/>
    <property type="evidence" value="ECO:0007669"/>
    <property type="project" value="TreeGrafter"/>
</dbReference>
<gene>
    <name evidence="7" type="ORF">CALCODRAFT_14112</name>
</gene>
<feature type="compositionally biased region" description="Low complexity" evidence="5">
    <location>
        <begin position="280"/>
        <end position="291"/>
    </location>
</feature>
<feature type="compositionally biased region" description="Low complexity" evidence="5">
    <location>
        <begin position="27"/>
        <end position="43"/>
    </location>
</feature>
<feature type="region of interest" description="Disordered" evidence="5">
    <location>
        <begin position="1"/>
        <end position="51"/>
    </location>
</feature>
<dbReference type="PANTHER" id="PTHR47424:SF3">
    <property type="entry name" value="REGULATORY PROTEIN GAL4"/>
    <property type="match status" value="1"/>
</dbReference>
<evidence type="ECO:0000256" key="4">
    <source>
        <dbReference type="ARBA" id="ARBA00023242"/>
    </source>
</evidence>
<evidence type="ECO:0000256" key="1">
    <source>
        <dbReference type="ARBA" id="ARBA00023015"/>
    </source>
</evidence>
<dbReference type="CDD" id="cd00067">
    <property type="entry name" value="GAL4"/>
    <property type="match status" value="1"/>
</dbReference>
<organism evidence="7 8">
    <name type="scientific">Calocera cornea HHB12733</name>
    <dbReference type="NCBI Taxonomy" id="1353952"/>
    <lineage>
        <taxon>Eukaryota</taxon>
        <taxon>Fungi</taxon>
        <taxon>Dikarya</taxon>
        <taxon>Basidiomycota</taxon>
        <taxon>Agaricomycotina</taxon>
        <taxon>Dacrymycetes</taxon>
        <taxon>Dacrymycetales</taxon>
        <taxon>Dacrymycetaceae</taxon>
        <taxon>Calocera</taxon>
    </lineage>
</organism>
<evidence type="ECO:0000313" key="8">
    <source>
        <dbReference type="Proteomes" id="UP000076842"/>
    </source>
</evidence>
<dbReference type="EMBL" id="KV424014">
    <property type="protein sequence ID" value="KZT54439.1"/>
    <property type="molecule type" value="Genomic_DNA"/>
</dbReference>
<name>A0A165EAC6_9BASI</name>
<dbReference type="STRING" id="1353952.A0A165EAC6"/>
<dbReference type="GO" id="GO:0008270">
    <property type="term" value="F:zinc ion binding"/>
    <property type="evidence" value="ECO:0007669"/>
    <property type="project" value="InterPro"/>
</dbReference>
<dbReference type="PROSITE" id="PS50048">
    <property type="entry name" value="ZN2_CY6_FUNGAL_2"/>
    <property type="match status" value="1"/>
</dbReference>
<evidence type="ECO:0000259" key="6">
    <source>
        <dbReference type="PROSITE" id="PS50048"/>
    </source>
</evidence>
<dbReference type="GO" id="GO:0000435">
    <property type="term" value="P:positive regulation of transcription from RNA polymerase II promoter by galactose"/>
    <property type="evidence" value="ECO:0007669"/>
    <property type="project" value="TreeGrafter"/>
</dbReference>
<feature type="compositionally biased region" description="Low complexity" evidence="5">
    <location>
        <begin position="97"/>
        <end position="115"/>
    </location>
</feature>
<keyword evidence="1" id="KW-0805">Transcription regulation</keyword>
<dbReference type="AlphaFoldDB" id="A0A165EAC6"/>
<dbReference type="SUPFAM" id="SSF57701">
    <property type="entry name" value="Zn2/Cys6 DNA-binding domain"/>
    <property type="match status" value="1"/>
</dbReference>
<feature type="compositionally biased region" description="Polar residues" evidence="5">
    <location>
        <begin position="249"/>
        <end position="272"/>
    </location>
</feature>
<evidence type="ECO:0000256" key="3">
    <source>
        <dbReference type="ARBA" id="ARBA00023163"/>
    </source>
</evidence>
<evidence type="ECO:0000256" key="2">
    <source>
        <dbReference type="ARBA" id="ARBA00023125"/>
    </source>
</evidence>
<keyword evidence="2" id="KW-0238">DNA-binding</keyword>
<dbReference type="GO" id="GO:0000981">
    <property type="term" value="F:DNA-binding transcription factor activity, RNA polymerase II-specific"/>
    <property type="evidence" value="ECO:0007669"/>
    <property type="project" value="InterPro"/>
</dbReference>
<dbReference type="PRINTS" id="PR00755">
    <property type="entry name" value="AFLATOXINBRP"/>
</dbReference>
<evidence type="ECO:0000313" key="7">
    <source>
        <dbReference type="EMBL" id="KZT54439.1"/>
    </source>
</evidence>
<feature type="region of interest" description="Disordered" evidence="5">
    <location>
        <begin position="243"/>
        <end position="407"/>
    </location>
</feature>
<dbReference type="InterPro" id="IPR001138">
    <property type="entry name" value="Zn2Cys6_DnaBD"/>
</dbReference>
<feature type="region of interest" description="Disordered" evidence="5">
    <location>
        <begin position="97"/>
        <end position="139"/>
    </location>
</feature>
<proteinExistence type="predicted"/>
<dbReference type="InterPro" id="IPR036864">
    <property type="entry name" value="Zn2-C6_fun-type_DNA-bd_sf"/>
</dbReference>
<dbReference type="SMART" id="SM00066">
    <property type="entry name" value="GAL4"/>
    <property type="match status" value="1"/>
</dbReference>
<keyword evidence="4" id="KW-0539">Nucleus</keyword>
<dbReference type="InterPro" id="IPR051127">
    <property type="entry name" value="Fungal_SecMet_Regulators"/>
</dbReference>
<dbReference type="Gene3D" id="4.10.240.10">
    <property type="entry name" value="Zn(2)-C6 fungal-type DNA-binding domain"/>
    <property type="match status" value="1"/>
</dbReference>
<dbReference type="PROSITE" id="PS00463">
    <property type="entry name" value="ZN2_CY6_FUNGAL_1"/>
    <property type="match status" value="1"/>
</dbReference>
<dbReference type="GO" id="GO:0005634">
    <property type="term" value="C:nucleus"/>
    <property type="evidence" value="ECO:0007669"/>
    <property type="project" value="TreeGrafter"/>
</dbReference>
<keyword evidence="3" id="KW-0804">Transcription</keyword>
<sequence length="561" mass="59314">MEGQHTGQFNPAPPQFAWTGQEPIPPQQQQQQHQSPYPQQQDQTANGHQHKQGDVTFTTWDYLEQLSDPSLLPQHLPHPHLRVDISQPAQQAGHLLTPASTHASSPGSASTTASAMPFSIPGVPALSPGGSPSTSSSMEPLPPRIPMLPNLGAQPTAPAYNPYPYQNHQYGGTMTSTAGYGGLAPSFDNTMFIKQTLPCGRQRIEQACEKCRERKARCNGGRPTCARCLQRGYECNYAPERRMRGPNRLKNQSSKGIQPRTSLASLSGSVNSRDSRDGRSPTSTGTGTPSPTEEKFGVGPATGAPQDAQAPRKVASLGNLTARLARPADGSRPSPSSLVTMRHGMSRSSSSAMLHERSLSNGSRHSGKTRLSVEAPPETDSAGSGSGAGTPSLFTPAGRRAPAPGTLGLNVRPEHGLGMPTFPDPPMPPAQMPYGFIPPTAYLASAQQHAQYLPGIPGMGPIASDFTPTTEGVQYLAYPYGIAYPSVGMHFPQDGASPEGGDAAQLLTAKGYGGPSHGYGSHDHGIVGYGSHDHGIVKPQPMSPAQLAYMTAMVDDRGHSR</sequence>
<dbReference type="Proteomes" id="UP000076842">
    <property type="component" value="Unassembled WGS sequence"/>
</dbReference>
<dbReference type="PANTHER" id="PTHR47424">
    <property type="entry name" value="REGULATORY PROTEIN GAL4"/>
    <property type="match status" value="1"/>
</dbReference>
<dbReference type="Pfam" id="PF00172">
    <property type="entry name" value="Zn_clus"/>
    <property type="match status" value="1"/>
</dbReference>
<reference evidence="7 8" key="1">
    <citation type="journal article" date="2016" name="Mol. Biol. Evol.">
        <title>Comparative Genomics of Early-Diverging Mushroom-Forming Fungi Provides Insights into the Origins of Lignocellulose Decay Capabilities.</title>
        <authorList>
            <person name="Nagy L.G."/>
            <person name="Riley R."/>
            <person name="Tritt A."/>
            <person name="Adam C."/>
            <person name="Daum C."/>
            <person name="Floudas D."/>
            <person name="Sun H."/>
            <person name="Yadav J.S."/>
            <person name="Pangilinan J."/>
            <person name="Larsson K.H."/>
            <person name="Matsuura K."/>
            <person name="Barry K."/>
            <person name="Labutti K."/>
            <person name="Kuo R."/>
            <person name="Ohm R.A."/>
            <person name="Bhattacharya S.S."/>
            <person name="Shirouzu T."/>
            <person name="Yoshinaga Y."/>
            <person name="Martin F.M."/>
            <person name="Grigoriev I.V."/>
            <person name="Hibbett D.S."/>
        </authorList>
    </citation>
    <scope>NUCLEOTIDE SEQUENCE [LARGE SCALE GENOMIC DNA]</scope>
    <source>
        <strain evidence="7 8">HHB12733</strain>
    </source>
</reference>
<evidence type="ECO:0000256" key="5">
    <source>
        <dbReference type="SAM" id="MobiDB-lite"/>
    </source>
</evidence>
<feature type="domain" description="Zn(2)-C6 fungal-type" evidence="6">
    <location>
        <begin position="207"/>
        <end position="237"/>
    </location>
</feature>
<feature type="compositionally biased region" description="Low complexity" evidence="5">
    <location>
        <begin position="124"/>
        <end position="139"/>
    </location>
</feature>
<accession>A0A165EAC6</accession>
<dbReference type="OrthoDB" id="2441642at2759"/>